<sequence length="105" mass="11419">MNWFIFRSRSNKPDRLPDREAGGWHTTVTPQLVPNGRDEQGVHESGVAGSPGRRTPRPAAREITQQSRTVSTTTKVGVTMNADLLGLIQLIIGNIVNLGSVTELS</sequence>
<keyword evidence="3" id="KW-1185">Reference proteome</keyword>
<reference evidence="2" key="1">
    <citation type="submission" date="2011-01" db="EMBL/GenBank/DDBJ databases">
        <authorList>
            <person name="Muzny D."/>
            <person name="Qin X."/>
            <person name="Buhay C."/>
            <person name="Dugan-Rocha S."/>
            <person name="Ding Y."/>
            <person name="Chen G."/>
            <person name="Hawes A."/>
            <person name="Holder M."/>
            <person name="Jhangiani S."/>
            <person name="Johnson A."/>
            <person name="Khan Z."/>
            <person name="Li Z."/>
            <person name="Liu W."/>
            <person name="Liu X."/>
            <person name="Perez L."/>
            <person name="Shen H."/>
            <person name="Wang Q."/>
            <person name="Watt J."/>
            <person name="Xi L."/>
            <person name="Xin Y."/>
            <person name="Zhou J."/>
            <person name="Deng J."/>
            <person name="Jiang H."/>
            <person name="Liu Y."/>
            <person name="Qu J."/>
            <person name="Song X.-Z."/>
            <person name="Zhang L."/>
            <person name="Villasana D."/>
            <person name="Johnson A."/>
            <person name="Liu J."/>
            <person name="Liyanage D."/>
            <person name="Lorensuhewa L."/>
            <person name="Robinson T."/>
            <person name="Song A."/>
            <person name="Song B.-B."/>
            <person name="Dinh H."/>
            <person name="Thornton R."/>
            <person name="Coyle M."/>
            <person name="Francisco L."/>
            <person name="Jackson L."/>
            <person name="Javaid M."/>
            <person name="Korchina V."/>
            <person name="Kovar C."/>
            <person name="Mata R."/>
            <person name="Mathew T."/>
            <person name="Ngo R."/>
            <person name="Nguyen L."/>
            <person name="Nguyen N."/>
            <person name="Okwuonu G."/>
            <person name="Ongeri F."/>
            <person name="Pham C."/>
            <person name="Simmons D."/>
            <person name="Wilczek-Boney K."/>
            <person name="Hale W."/>
            <person name="Jakkamsetti A."/>
            <person name="Pham P."/>
            <person name="Ruth R."/>
            <person name="San Lucas F."/>
            <person name="Warren J."/>
            <person name="Zhang J."/>
            <person name="Zhao Z."/>
            <person name="Zhou C."/>
            <person name="Zhu D."/>
            <person name="Lee S."/>
            <person name="Bess C."/>
            <person name="Blankenburg K."/>
            <person name="Forbes L."/>
            <person name="Fu Q."/>
            <person name="Gubbala S."/>
            <person name="Hirani K."/>
            <person name="Jayaseelan J.C."/>
            <person name="Lara F."/>
            <person name="Munidasa M."/>
            <person name="Palculict T."/>
            <person name="Patil S."/>
            <person name="Pu L.-L."/>
            <person name="Saada N."/>
            <person name="Tang L."/>
            <person name="Weissenberger G."/>
            <person name="Zhu Y."/>
            <person name="Hemphill L."/>
            <person name="Shang Y."/>
            <person name="Youmans B."/>
            <person name="Ayvaz T."/>
            <person name="Ross M."/>
            <person name="Santibanez J."/>
            <person name="Aqrawi P."/>
            <person name="Gross S."/>
            <person name="Joshi V."/>
            <person name="Fowler G."/>
            <person name="Nazareth L."/>
            <person name="Reid J."/>
            <person name="Worley K."/>
            <person name="Petrosino J."/>
            <person name="Highlander S."/>
            <person name="Gibbs R."/>
        </authorList>
    </citation>
    <scope>NUCLEOTIDE SEQUENCE [LARGE SCALE GENOMIC DNA]</scope>
    <source>
        <strain evidence="2">ATCC 33707</strain>
    </source>
</reference>
<feature type="compositionally biased region" description="Basic and acidic residues" evidence="1">
    <location>
        <begin position="11"/>
        <end position="22"/>
    </location>
</feature>
<comment type="caution">
    <text evidence="2">The sequence shown here is derived from an EMBL/GenBank/DDBJ whole genome shotgun (WGS) entry which is preliminary data.</text>
</comment>
<organism evidence="2 3">
    <name type="scientific">Prescottella equi ATCC 33707</name>
    <dbReference type="NCBI Taxonomy" id="525370"/>
    <lineage>
        <taxon>Bacteria</taxon>
        <taxon>Bacillati</taxon>
        <taxon>Actinomycetota</taxon>
        <taxon>Actinomycetes</taxon>
        <taxon>Mycobacteriales</taxon>
        <taxon>Nocardiaceae</taxon>
        <taxon>Prescottella</taxon>
    </lineage>
</organism>
<evidence type="ECO:0000256" key="1">
    <source>
        <dbReference type="SAM" id="MobiDB-lite"/>
    </source>
</evidence>
<dbReference type="Proteomes" id="UP000004245">
    <property type="component" value="Unassembled WGS sequence"/>
</dbReference>
<accession>E9SZH3</accession>
<name>E9SZH3_RHOHA</name>
<gene>
    <name evidence="2" type="ORF">HMPREF0724_11465</name>
</gene>
<dbReference type="EMBL" id="ADNW02000007">
    <property type="protein sequence ID" value="EGD24930.1"/>
    <property type="molecule type" value="Genomic_DNA"/>
</dbReference>
<evidence type="ECO:0000313" key="3">
    <source>
        <dbReference type="Proteomes" id="UP000004245"/>
    </source>
</evidence>
<dbReference type="AlphaFoldDB" id="E9SZH3"/>
<feature type="region of interest" description="Disordered" evidence="1">
    <location>
        <begin position="1"/>
        <end position="70"/>
    </location>
</feature>
<dbReference type="HOGENOM" id="CLU_2234466_0_0_11"/>
<evidence type="ECO:0000313" key="2">
    <source>
        <dbReference type="EMBL" id="EGD24930.1"/>
    </source>
</evidence>
<protein>
    <submittedName>
        <fullName evidence="2">Uncharacterized protein</fullName>
    </submittedName>
</protein>
<proteinExistence type="predicted"/>